<accession>A0A023X7X0</accession>
<evidence type="ECO:0000259" key="6">
    <source>
        <dbReference type="PROSITE" id="PS51012"/>
    </source>
</evidence>
<organism evidence="7 9">
    <name type="scientific">Rubrobacter radiotolerans</name>
    <name type="common">Arthrobacter radiotolerans</name>
    <dbReference type="NCBI Taxonomy" id="42256"/>
    <lineage>
        <taxon>Bacteria</taxon>
        <taxon>Bacillati</taxon>
        <taxon>Actinomycetota</taxon>
        <taxon>Rubrobacteria</taxon>
        <taxon>Rubrobacterales</taxon>
        <taxon>Rubrobacteraceae</taxon>
        <taxon>Rubrobacter</taxon>
    </lineage>
</organism>
<dbReference type="eggNOG" id="COG0842">
    <property type="taxonomic scope" value="Bacteria"/>
</dbReference>
<feature type="transmembrane region" description="Helical" evidence="5">
    <location>
        <begin position="59"/>
        <end position="80"/>
    </location>
</feature>
<dbReference type="OrthoDB" id="3217868at2"/>
<keyword evidence="5" id="KW-0813">Transport</keyword>
<reference evidence="7 9" key="1">
    <citation type="submission" date="2014-03" db="EMBL/GenBank/DDBJ databases">
        <title>Complete genome sequence of the Radio-Resistant Rubrobacter radiotolerans RSPS-4.</title>
        <authorList>
            <person name="Egas C.C."/>
            <person name="Barroso C.C."/>
            <person name="Froufe H.J.C."/>
            <person name="Pacheco J.J."/>
            <person name="Albuquerque L.L."/>
            <person name="da Costa M.M.S."/>
        </authorList>
    </citation>
    <scope>NUCLEOTIDE SEQUENCE [LARGE SCALE GENOMIC DNA]</scope>
    <source>
        <strain evidence="7 9">RSPS-4</strain>
        <plasmid evidence="7 9">1</plasmid>
    </source>
</reference>
<feature type="transmembrane region" description="Helical" evidence="5">
    <location>
        <begin position="139"/>
        <end position="160"/>
    </location>
</feature>
<evidence type="ECO:0000313" key="8">
    <source>
        <dbReference type="EMBL" id="MDX5895407.1"/>
    </source>
</evidence>
<feature type="transmembrane region" description="Helical" evidence="5">
    <location>
        <begin position="167"/>
        <end position="187"/>
    </location>
</feature>
<geneLocation type="plasmid" evidence="7">
    <name>1</name>
</geneLocation>
<keyword evidence="4 5" id="KW-0472">Membrane</keyword>
<evidence type="ECO:0000313" key="7">
    <source>
        <dbReference type="EMBL" id="AHY48135.1"/>
    </source>
</evidence>
<dbReference type="GO" id="GO:0043190">
    <property type="term" value="C:ATP-binding cassette (ABC) transporter complex"/>
    <property type="evidence" value="ECO:0007669"/>
    <property type="project" value="InterPro"/>
</dbReference>
<dbReference type="AlphaFoldDB" id="A0A023X7X0"/>
<reference evidence="8" key="2">
    <citation type="submission" date="2023-11" db="EMBL/GenBank/DDBJ databases">
        <title>MicrobeMod: A computational toolkit for identifying prokaryotic methylation and restriction-modification with nanopore sequencing.</title>
        <authorList>
            <person name="Crits-Christoph A."/>
            <person name="Kang S.C."/>
            <person name="Lee H."/>
            <person name="Ostrov N."/>
        </authorList>
    </citation>
    <scope>NUCLEOTIDE SEQUENCE</scope>
    <source>
        <strain evidence="8">ATCC 51242</strain>
    </source>
</reference>
<evidence type="ECO:0000256" key="4">
    <source>
        <dbReference type="ARBA" id="ARBA00023136"/>
    </source>
</evidence>
<dbReference type="EMBL" id="JAWXXX010000002">
    <property type="protein sequence ID" value="MDX5895407.1"/>
    <property type="molecule type" value="Genomic_DNA"/>
</dbReference>
<proteinExistence type="inferred from homology"/>
<dbReference type="PIRSF" id="PIRSF006648">
    <property type="entry name" value="DrrB"/>
    <property type="match status" value="1"/>
</dbReference>
<sequence length="247" mass="26078">MKEFFNLTVTESRLLLRDVTALFVVLALPVGFLLIFGSMVSGSGSASPDAAPHASKEFFSAMAVSISLGMLALFTIPTYLGTYREKGILRRLSVTPVRPAALLVAQLVVHAATALVGVVLVIIVGNVVLGVGIPRNLPGFLIAFALGVASLFALGLLIAAIAPSGRAAGGIGPLLFFPLLFFAGAWMPKERMPEILARFADFTPLSATMDLLQATWQGGSLQTLHLAVLAMFALVVGLVATKVFRWE</sequence>
<gene>
    <name evidence="7" type="ORF">RradSPS_2852</name>
    <name evidence="8" type="ORF">SIL72_15370</name>
</gene>
<dbReference type="PANTHER" id="PTHR43027">
    <property type="entry name" value="DOXORUBICIN RESISTANCE ABC TRANSPORTER PERMEASE PROTEIN DRRC-RELATED"/>
    <property type="match status" value="1"/>
</dbReference>
<dbReference type="InterPro" id="IPR013525">
    <property type="entry name" value="ABC2_TM"/>
</dbReference>
<dbReference type="Proteomes" id="UP001281130">
    <property type="component" value="Unassembled WGS sequence"/>
</dbReference>
<feature type="transmembrane region" description="Helical" evidence="5">
    <location>
        <begin position="100"/>
        <end position="133"/>
    </location>
</feature>
<protein>
    <recommendedName>
        <fullName evidence="5">Transport permease protein</fullName>
    </recommendedName>
</protein>
<dbReference type="EMBL" id="CP007515">
    <property type="protein sequence ID" value="AHY48135.1"/>
    <property type="molecule type" value="Genomic_DNA"/>
</dbReference>
<evidence type="ECO:0000313" key="9">
    <source>
        <dbReference type="Proteomes" id="UP000025229"/>
    </source>
</evidence>
<dbReference type="Pfam" id="PF01061">
    <property type="entry name" value="ABC2_membrane"/>
    <property type="match status" value="1"/>
</dbReference>
<comment type="subcellular location">
    <subcellularLocation>
        <location evidence="5">Cell membrane</location>
        <topology evidence="5">Multi-pass membrane protein</topology>
    </subcellularLocation>
    <subcellularLocation>
        <location evidence="1">Membrane</location>
        <topology evidence="1">Multi-pass membrane protein</topology>
    </subcellularLocation>
</comment>
<dbReference type="PANTHER" id="PTHR43027:SF2">
    <property type="entry name" value="TRANSPORT PERMEASE PROTEIN"/>
    <property type="match status" value="1"/>
</dbReference>
<dbReference type="RefSeq" id="WP_041338610.1">
    <property type="nucleotide sequence ID" value="NZ_CP007515.1"/>
</dbReference>
<evidence type="ECO:0000256" key="1">
    <source>
        <dbReference type="ARBA" id="ARBA00004141"/>
    </source>
</evidence>
<dbReference type="Proteomes" id="UP000025229">
    <property type="component" value="Plasmid 1"/>
</dbReference>
<dbReference type="HOGENOM" id="CLU_039483_4_1_11"/>
<keyword evidence="7" id="KW-0614">Plasmid</keyword>
<dbReference type="InterPro" id="IPR052902">
    <property type="entry name" value="ABC-2_transporter"/>
</dbReference>
<dbReference type="InterPro" id="IPR000412">
    <property type="entry name" value="ABC_2_transport"/>
</dbReference>
<evidence type="ECO:0000256" key="5">
    <source>
        <dbReference type="RuleBase" id="RU361157"/>
    </source>
</evidence>
<keyword evidence="9" id="KW-1185">Reference proteome</keyword>
<name>A0A023X7X0_RUBRA</name>
<dbReference type="KEGG" id="rrd:RradSPS_2852"/>
<evidence type="ECO:0000256" key="2">
    <source>
        <dbReference type="ARBA" id="ARBA00022692"/>
    </source>
</evidence>
<feature type="domain" description="ABC transmembrane type-2" evidence="6">
    <location>
        <begin position="20"/>
        <end position="247"/>
    </location>
</feature>
<dbReference type="GO" id="GO:0140359">
    <property type="term" value="F:ABC-type transporter activity"/>
    <property type="evidence" value="ECO:0007669"/>
    <property type="project" value="InterPro"/>
</dbReference>
<feature type="transmembrane region" description="Helical" evidence="5">
    <location>
        <begin position="224"/>
        <end position="244"/>
    </location>
</feature>
<dbReference type="PROSITE" id="PS51012">
    <property type="entry name" value="ABC_TM2"/>
    <property type="match status" value="1"/>
</dbReference>
<feature type="transmembrane region" description="Helical" evidence="5">
    <location>
        <begin position="21"/>
        <end position="39"/>
    </location>
</feature>
<dbReference type="PRINTS" id="PR00164">
    <property type="entry name" value="ABC2TRNSPORT"/>
</dbReference>
<keyword evidence="2 5" id="KW-0812">Transmembrane</keyword>
<keyword evidence="5" id="KW-1003">Cell membrane</keyword>
<keyword evidence="3 5" id="KW-1133">Transmembrane helix</keyword>
<comment type="similarity">
    <text evidence="5">Belongs to the ABC-2 integral membrane protein family.</text>
</comment>
<evidence type="ECO:0000256" key="3">
    <source>
        <dbReference type="ARBA" id="ARBA00022989"/>
    </source>
</evidence>
<dbReference type="InterPro" id="IPR047817">
    <property type="entry name" value="ABC2_TM_bact-type"/>
</dbReference>